<dbReference type="SMART" id="SM00100">
    <property type="entry name" value="cNMP"/>
    <property type="match status" value="1"/>
</dbReference>
<dbReference type="InterPro" id="IPR014710">
    <property type="entry name" value="RmlC-like_jellyroll"/>
</dbReference>
<dbReference type="RefSeq" id="WP_114958728.1">
    <property type="nucleotide sequence ID" value="NZ_JBHSJF010000002.1"/>
</dbReference>
<dbReference type="InterPro" id="IPR018490">
    <property type="entry name" value="cNMP-bd_dom_sf"/>
</dbReference>
<keyword evidence="4" id="KW-1185">Reference proteome</keyword>
<dbReference type="InterPro" id="IPR000595">
    <property type="entry name" value="cNMP-bd_dom"/>
</dbReference>
<feature type="domain" description="Cyclic nucleotide-binding" evidence="2">
    <location>
        <begin position="104"/>
        <end position="175"/>
    </location>
</feature>
<keyword evidence="1" id="KW-0812">Transmembrane</keyword>
<dbReference type="Gene3D" id="2.60.120.10">
    <property type="entry name" value="Jelly Rolls"/>
    <property type="match status" value="1"/>
</dbReference>
<protein>
    <submittedName>
        <fullName evidence="3">Crp/Fnr family transcriptional regulator</fullName>
    </submittedName>
</protein>
<dbReference type="EMBL" id="JBHSJF010000002">
    <property type="protein sequence ID" value="MFC5067003.1"/>
    <property type="molecule type" value="Genomic_DNA"/>
</dbReference>
<comment type="caution">
    <text evidence="3">The sequence shown here is derived from an EMBL/GenBank/DDBJ whole genome shotgun (WGS) entry which is preliminary data.</text>
</comment>
<evidence type="ECO:0000313" key="4">
    <source>
        <dbReference type="Proteomes" id="UP001595796"/>
    </source>
</evidence>
<keyword evidence="1" id="KW-1133">Transmembrane helix</keyword>
<accession>A0ABV9YYW4</accession>
<evidence type="ECO:0000259" key="2">
    <source>
        <dbReference type="PROSITE" id="PS50042"/>
    </source>
</evidence>
<organism evidence="3 4">
    <name type="scientific">Flaviflagellibacter deserti</name>
    <dbReference type="NCBI Taxonomy" id="2267266"/>
    <lineage>
        <taxon>Bacteria</taxon>
        <taxon>Pseudomonadati</taxon>
        <taxon>Pseudomonadota</taxon>
        <taxon>Alphaproteobacteria</taxon>
        <taxon>Hyphomicrobiales</taxon>
        <taxon>Flaviflagellibacter</taxon>
    </lineage>
</organism>
<feature type="transmembrane region" description="Helical" evidence="1">
    <location>
        <begin position="31"/>
        <end position="52"/>
    </location>
</feature>
<sequence>MDLILKYLPYLGWGAMALSLLSSFSRTMIPLRSFAASSNIVSIIAAAAAGYWPNALQNAIQLPMNVFRLRQMRKLIADMKPGDEGEVDANWLMPFAHVSEHRKGAVIFRKGDAADRLYYIATGTVSFPEIGVEIQQGSLFGEFAFFTKEGERTQTAVCAEDCALLSIGEYELKQLYYQNPEFGWYLIRLIVQRLQDNVERNAKRARSPF</sequence>
<evidence type="ECO:0000313" key="3">
    <source>
        <dbReference type="EMBL" id="MFC5067003.1"/>
    </source>
</evidence>
<dbReference type="SUPFAM" id="SSF51206">
    <property type="entry name" value="cAMP-binding domain-like"/>
    <property type="match status" value="1"/>
</dbReference>
<proteinExistence type="predicted"/>
<keyword evidence="1" id="KW-0472">Membrane</keyword>
<feature type="transmembrane region" description="Helical" evidence="1">
    <location>
        <begin position="7"/>
        <end position="25"/>
    </location>
</feature>
<evidence type="ECO:0000256" key="1">
    <source>
        <dbReference type="SAM" id="Phobius"/>
    </source>
</evidence>
<gene>
    <name evidence="3" type="ORF">ACFPFW_03130</name>
</gene>
<dbReference type="PANTHER" id="PTHR24567">
    <property type="entry name" value="CRP FAMILY TRANSCRIPTIONAL REGULATORY PROTEIN"/>
    <property type="match status" value="1"/>
</dbReference>
<dbReference type="Pfam" id="PF00027">
    <property type="entry name" value="cNMP_binding"/>
    <property type="match status" value="1"/>
</dbReference>
<dbReference type="InterPro" id="IPR050397">
    <property type="entry name" value="Env_Response_Regulators"/>
</dbReference>
<dbReference type="PANTHER" id="PTHR24567:SF68">
    <property type="entry name" value="DNA-BINDING TRANSCRIPTIONAL DUAL REGULATOR CRP"/>
    <property type="match status" value="1"/>
</dbReference>
<dbReference type="CDD" id="cd00038">
    <property type="entry name" value="CAP_ED"/>
    <property type="match status" value="1"/>
</dbReference>
<dbReference type="PROSITE" id="PS50042">
    <property type="entry name" value="CNMP_BINDING_3"/>
    <property type="match status" value="1"/>
</dbReference>
<reference evidence="4" key="1">
    <citation type="journal article" date="2019" name="Int. J. Syst. Evol. Microbiol.">
        <title>The Global Catalogue of Microorganisms (GCM) 10K type strain sequencing project: providing services to taxonomists for standard genome sequencing and annotation.</title>
        <authorList>
            <consortium name="The Broad Institute Genomics Platform"/>
            <consortium name="The Broad Institute Genome Sequencing Center for Infectious Disease"/>
            <person name="Wu L."/>
            <person name="Ma J."/>
        </authorList>
    </citation>
    <scope>NUCLEOTIDE SEQUENCE [LARGE SCALE GENOMIC DNA]</scope>
    <source>
        <strain evidence="4">CGMCC 1.16444</strain>
    </source>
</reference>
<dbReference type="Proteomes" id="UP001595796">
    <property type="component" value="Unassembled WGS sequence"/>
</dbReference>
<name>A0ABV9YYW4_9HYPH</name>